<sequence length="878" mass="98508">MMNKKTMLSIFLLVAIVSCQTQRQLAFHKDSTKSFEERAQFIVSQMTLDEKVSQMTYESPAIGRLGIPEMNWWNECLHGVARAGTATVFPQGIGMSAMWDRKQMFKISTAISDEARAKHQEFTSRNKRGIYQGLTFWTPNINIFRDPRWGRGMETYGEDPYLTGELAVQFVKGLQGDDPKYYKLIATAKHFVVHSGPESERHSFNAEPNDFDMINTYSPQFEKVVKEAKVYSVMCAYNSYKGLPCCGNKALSDLLRNDWGFKGYIVSDCWAVKDFYDKGAHEVVATREEASAMAVKAGTDLNCGDSYPSLVKAIQQKLITEAELNISVERLIVARMKLGLFAPKGDVKFEKIPFSVVDSEVHRLLALESARKSLVLLKNENNILPLNKNLKKIAVIGPNANELDVLLGNYNGFPSNGITPFKGIQNKLPNTQVQFAQGCSLADGLPNLKTVPSAVLFADVSCKTAGLNAEYFSNLEFSGTPLHKRIDPEIDFIWKITAPFKDLSYDKYAARWTGYLSVPESGKYALGGEAFSSMKLYLDDKLVVEREDVHEPKKIYEFVELEAKKVYKIKLEYKQNNTEHAIMRFLWDTPNNDLEKEALAVAKESDVVVLCMGLSPMLEGEEMKVQVPGFSGGDRLDIKLPDTQTRLMKKLQELRKPMVLVMLNGSAVGINWENDNIPAIIESWYPGQAGGTAIADVIFGDYNPAGRLPLTFYKDIKDIPAFNDYSMKGKTYRYFKGAPLYDFGFGLSYSTFKYTNLDIKNEVITGEAVTINVDVTNSGKLDGDEVVQVYFTNPKADERETIRTLIGFDRIFLKASETKKVSFTIQPKQLAQFTNTGLKLNSGEILFSVGGMQPNAQREKEGKVMLKKINLVGTTVVY</sequence>
<dbReference type="InterPro" id="IPR017853">
    <property type="entry name" value="GH"/>
</dbReference>
<dbReference type="InterPro" id="IPR036881">
    <property type="entry name" value="Glyco_hydro_3_C_sf"/>
</dbReference>
<dbReference type="AlphaFoldDB" id="A0AB39W3D1"/>
<dbReference type="Pfam" id="PF01915">
    <property type="entry name" value="Glyco_hydro_3_C"/>
    <property type="match status" value="1"/>
</dbReference>
<dbReference type="RefSeq" id="WP_369753108.1">
    <property type="nucleotide sequence ID" value="NZ_CP165625.1"/>
</dbReference>
<dbReference type="SUPFAM" id="SSF56988">
    <property type="entry name" value="Anthrax protective antigen"/>
    <property type="match status" value="1"/>
</dbReference>
<accession>A0AB39W3D1</accession>
<dbReference type="Gene3D" id="2.60.40.10">
    <property type="entry name" value="Immunoglobulins"/>
    <property type="match status" value="1"/>
</dbReference>
<protein>
    <submittedName>
        <fullName evidence="6">Glycoside hydrolase family 3 C-terminal domain-containing protein</fullName>
    </submittedName>
</protein>
<keyword evidence="2 4" id="KW-0732">Signal</keyword>
<evidence type="ECO:0000256" key="1">
    <source>
        <dbReference type="ARBA" id="ARBA00005336"/>
    </source>
</evidence>
<dbReference type="PANTHER" id="PTHR42721">
    <property type="entry name" value="SUGAR HYDROLASE-RELATED"/>
    <property type="match status" value="1"/>
</dbReference>
<feature type="signal peptide" evidence="4">
    <location>
        <begin position="1"/>
        <end position="23"/>
    </location>
</feature>
<dbReference type="PANTHER" id="PTHR42721:SF3">
    <property type="entry name" value="BETA-D-XYLOSIDASE 5-RELATED"/>
    <property type="match status" value="1"/>
</dbReference>
<comment type="similarity">
    <text evidence="1">Belongs to the glycosyl hydrolase 3 family.</text>
</comment>
<dbReference type="GO" id="GO:0009044">
    <property type="term" value="F:xylan 1,4-beta-xylosidase activity"/>
    <property type="evidence" value="ECO:0007669"/>
    <property type="project" value="InterPro"/>
</dbReference>
<dbReference type="SMART" id="SM01217">
    <property type="entry name" value="Fn3_like"/>
    <property type="match status" value="1"/>
</dbReference>
<dbReference type="Pfam" id="PF14310">
    <property type="entry name" value="Fn3-like"/>
    <property type="match status" value="1"/>
</dbReference>
<evidence type="ECO:0000259" key="5">
    <source>
        <dbReference type="PROSITE" id="PS51820"/>
    </source>
</evidence>
<dbReference type="InterPro" id="IPR036962">
    <property type="entry name" value="Glyco_hydro_3_N_sf"/>
</dbReference>
<dbReference type="SMART" id="SM00758">
    <property type="entry name" value="PA14"/>
    <property type="match status" value="1"/>
</dbReference>
<keyword evidence="3 6" id="KW-0378">Hydrolase</keyword>
<dbReference type="GO" id="GO:0031222">
    <property type="term" value="P:arabinan catabolic process"/>
    <property type="evidence" value="ECO:0007669"/>
    <property type="project" value="TreeGrafter"/>
</dbReference>
<gene>
    <name evidence="6" type="ORF">AB3G34_00370</name>
</gene>
<dbReference type="EMBL" id="CP165625">
    <property type="protein sequence ID" value="XDU95588.1"/>
    <property type="molecule type" value="Genomic_DNA"/>
</dbReference>
<evidence type="ECO:0000256" key="3">
    <source>
        <dbReference type="ARBA" id="ARBA00022801"/>
    </source>
</evidence>
<dbReference type="Gene3D" id="3.20.20.300">
    <property type="entry name" value="Glycoside hydrolase, family 3, N-terminal domain"/>
    <property type="match status" value="1"/>
</dbReference>
<evidence type="ECO:0000256" key="2">
    <source>
        <dbReference type="ARBA" id="ARBA00022729"/>
    </source>
</evidence>
<organism evidence="6">
    <name type="scientific">Flavobacterium sp. WC2409</name>
    <dbReference type="NCBI Taxonomy" id="3234139"/>
    <lineage>
        <taxon>Bacteria</taxon>
        <taxon>Pseudomonadati</taxon>
        <taxon>Bacteroidota</taxon>
        <taxon>Flavobacteriia</taxon>
        <taxon>Flavobacteriales</taxon>
        <taxon>Flavobacteriaceae</taxon>
        <taxon>Flavobacterium</taxon>
    </lineage>
</organism>
<dbReference type="InterPro" id="IPR002772">
    <property type="entry name" value="Glyco_hydro_3_C"/>
</dbReference>
<dbReference type="InterPro" id="IPR044993">
    <property type="entry name" value="BXL"/>
</dbReference>
<dbReference type="Pfam" id="PF00933">
    <property type="entry name" value="Glyco_hydro_3"/>
    <property type="match status" value="1"/>
</dbReference>
<dbReference type="Pfam" id="PF07691">
    <property type="entry name" value="PA14"/>
    <property type="match status" value="1"/>
</dbReference>
<feature type="chain" id="PRO_5044233956" evidence="4">
    <location>
        <begin position="24"/>
        <end position="878"/>
    </location>
</feature>
<name>A0AB39W3D1_9FLAO</name>
<dbReference type="InterPro" id="IPR037524">
    <property type="entry name" value="PA14/GLEYA"/>
</dbReference>
<dbReference type="InterPro" id="IPR013783">
    <property type="entry name" value="Ig-like_fold"/>
</dbReference>
<feature type="domain" description="PA14" evidence="5">
    <location>
        <begin position="462"/>
        <end position="601"/>
    </location>
</feature>
<dbReference type="GO" id="GO:0045493">
    <property type="term" value="P:xylan catabolic process"/>
    <property type="evidence" value="ECO:0007669"/>
    <property type="project" value="InterPro"/>
</dbReference>
<dbReference type="SUPFAM" id="SSF51445">
    <property type="entry name" value="(Trans)glycosidases"/>
    <property type="match status" value="1"/>
</dbReference>
<dbReference type="SUPFAM" id="SSF52279">
    <property type="entry name" value="Beta-D-glucan exohydrolase, C-terminal domain"/>
    <property type="match status" value="1"/>
</dbReference>
<dbReference type="InterPro" id="IPR026891">
    <property type="entry name" value="Fn3-like"/>
</dbReference>
<dbReference type="GO" id="GO:0046556">
    <property type="term" value="F:alpha-L-arabinofuranosidase activity"/>
    <property type="evidence" value="ECO:0007669"/>
    <property type="project" value="TreeGrafter"/>
</dbReference>
<proteinExistence type="inferred from homology"/>
<dbReference type="InterPro" id="IPR001764">
    <property type="entry name" value="Glyco_hydro_3_N"/>
</dbReference>
<dbReference type="PRINTS" id="PR00133">
    <property type="entry name" value="GLHYDRLASE3"/>
</dbReference>
<dbReference type="PROSITE" id="PS51257">
    <property type="entry name" value="PROKAR_LIPOPROTEIN"/>
    <property type="match status" value="1"/>
</dbReference>
<reference evidence="6" key="1">
    <citation type="submission" date="2024-07" db="EMBL/GenBank/DDBJ databases">
        <authorList>
            <person name="Biller S.J."/>
        </authorList>
    </citation>
    <scope>NUCLEOTIDE SEQUENCE</scope>
    <source>
        <strain evidence="6">WC2409</strain>
    </source>
</reference>
<dbReference type="Gene3D" id="3.40.50.1700">
    <property type="entry name" value="Glycoside hydrolase family 3 C-terminal domain"/>
    <property type="match status" value="2"/>
</dbReference>
<dbReference type="PROSITE" id="PS51820">
    <property type="entry name" value="PA14"/>
    <property type="match status" value="1"/>
</dbReference>
<dbReference type="InterPro" id="IPR011658">
    <property type="entry name" value="PA14_dom"/>
</dbReference>
<evidence type="ECO:0000313" key="6">
    <source>
        <dbReference type="EMBL" id="XDU95588.1"/>
    </source>
</evidence>
<evidence type="ECO:0000256" key="4">
    <source>
        <dbReference type="SAM" id="SignalP"/>
    </source>
</evidence>